<accession>A0ABT7PEC0</accession>
<dbReference type="InterPro" id="IPR006429">
    <property type="entry name" value="Phage_lambda_portal"/>
</dbReference>
<protein>
    <submittedName>
        <fullName evidence="2">Phage portal protein</fullName>
    </submittedName>
</protein>
<dbReference type="RefSeq" id="WP_289162313.1">
    <property type="nucleotide sequence ID" value="NZ_JASZZN010000003.1"/>
</dbReference>
<evidence type="ECO:0000313" key="2">
    <source>
        <dbReference type="EMBL" id="MDM4014629.1"/>
    </source>
</evidence>
<keyword evidence="3" id="KW-1185">Reference proteome</keyword>
<evidence type="ECO:0000313" key="3">
    <source>
        <dbReference type="Proteomes" id="UP001239462"/>
    </source>
</evidence>
<comment type="caution">
    <text evidence="2">The sequence shown here is derived from an EMBL/GenBank/DDBJ whole genome shotgun (WGS) entry which is preliminary data.</text>
</comment>
<proteinExistence type="predicted"/>
<dbReference type="EMBL" id="JASZZN010000003">
    <property type="protein sequence ID" value="MDM4014629.1"/>
    <property type="molecule type" value="Genomic_DNA"/>
</dbReference>
<feature type="compositionally biased region" description="Basic and acidic residues" evidence="1">
    <location>
        <begin position="7"/>
        <end position="27"/>
    </location>
</feature>
<dbReference type="Pfam" id="PF05136">
    <property type="entry name" value="Phage_portal_2"/>
    <property type="match status" value="1"/>
</dbReference>
<organism evidence="2 3">
    <name type="scientific">Roseiconus lacunae</name>
    <dbReference type="NCBI Taxonomy" id="2605694"/>
    <lineage>
        <taxon>Bacteria</taxon>
        <taxon>Pseudomonadati</taxon>
        <taxon>Planctomycetota</taxon>
        <taxon>Planctomycetia</taxon>
        <taxon>Pirellulales</taxon>
        <taxon>Pirellulaceae</taxon>
        <taxon>Roseiconus</taxon>
    </lineage>
</organism>
<reference evidence="2 3" key="1">
    <citation type="submission" date="2023-06" db="EMBL/GenBank/DDBJ databases">
        <title>Roseiconus lacunae JC819 isolated from Gulf of Mannar region, Tamil Nadu.</title>
        <authorList>
            <person name="Pk S."/>
            <person name="Ch S."/>
            <person name="Ch V.R."/>
        </authorList>
    </citation>
    <scope>NUCLEOTIDE SEQUENCE [LARGE SCALE GENOMIC DNA]</scope>
    <source>
        <strain evidence="2 3">JC819</strain>
    </source>
</reference>
<evidence type="ECO:0000256" key="1">
    <source>
        <dbReference type="SAM" id="MobiDB-lite"/>
    </source>
</evidence>
<dbReference type="Proteomes" id="UP001239462">
    <property type="component" value="Unassembled WGS sequence"/>
</dbReference>
<sequence>MPYADAEQQREAKKAPRRTVVREDHHVRGGKHRAIQENASDLARNLSIAAWMVRRHLDYVASFDFHGRNESEELNQRIEKLMTEDSRPSRTDVAGRFGREKMFRIAEGRRVLDGDTALIKLDDGRLQGIQADLIRDPSGKQSSETWVNGVMIGRTGRPLSYGIHRRTSDTSVAFVRRINAPNLIHYGFFDRYAGDQVRGISPIVSALNPLRDTYENYDYALAKAKVSQLFALAFYRDAEDSAGTVEYEGDESETEAGDTNDKYSVDLGDGPALLDLEPGDRAEFLESKQPSSEFQAFTQLIIQCALKALDIPYSFYDEAYTNFFGSRAAWLHYDRSCNDKRADQIEMRRNYTLWKLATWVRDGRLILPRGWRVSDVAFEWVPKGLPWFDTAKEVRGNVAAVKGALDNPQRICRATGTDLYDNIDQIAKAKEYAAKKGVSLEYVLDQTPQIVVPDASDIE</sequence>
<name>A0ABT7PEC0_9BACT</name>
<gene>
    <name evidence="2" type="ORF">QTN89_04245</name>
</gene>
<feature type="region of interest" description="Disordered" evidence="1">
    <location>
        <begin position="1"/>
        <end position="33"/>
    </location>
</feature>